<dbReference type="Proteomes" id="UP000626026">
    <property type="component" value="Unassembled WGS sequence"/>
</dbReference>
<feature type="region of interest" description="Disordered" evidence="1">
    <location>
        <begin position="1"/>
        <end position="46"/>
    </location>
</feature>
<protein>
    <submittedName>
        <fullName evidence="2">Uncharacterized protein</fullName>
    </submittedName>
</protein>
<evidence type="ECO:0000313" key="3">
    <source>
        <dbReference type="Proteomes" id="UP000626026"/>
    </source>
</evidence>
<evidence type="ECO:0000313" key="2">
    <source>
        <dbReference type="EMBL" id="MBC9207091.1"/>
    </source>
</evidence>
<reference evidence="2 3" key="1">
    <citation type="journal article" date="2013" name="Int. J. Syst. Evol. Microbiol.">
        <title>Roseomonas aerophila sp. nov., isolated from air.</title>
        <authorList>
            <person name="Kim S.J."/>
            <person name="Weon H.Y."/>
            <person name="Ahn J.H."/>
            <person name="Hong S.B."/>
            <person name="Seok S.J."/>
            <person name="Whang K.S."/>
            <person name="Kwon S.W."/>
        </authorList>
    </citation>
    <scope>NUCLEOTIDE SEQUENCE [LARGE SCALE GENOMIC DNA]</scope>
    <source>
        <strain evidence="2 3">NBRC 108923</strain>
    </source>
</reference>
<accession>A0ABR7RL89</accession>
<evidence type="ECO:0000256" key="1">
    <source>
        <dbReference type="SAM" id="MobiDB-lite"/>
    </source>
</evidence>
<dbReference type="RefSeq" id="WP_187784260.1">
    <property type="nucleotide sequence ID" value="NZ_JACTVA010000013.1"/>
</dbReference>
<organism evidence="2 3">
    <name type="scientific">Teichococcus aerophilus</name>
    <dbReference type="NCBI Taxonomy" id="1224513"/>
    <lineage>
        <taxon>Bacteria</taxon>
        <taxon>Pseudomonadati</taxon>
        <taxon>Pseudomonadota</taxon>
        <taxon>Alphaproteobacteria</taxon>
        <taxon>Acetobacterales</taxon>
        <taxon>Roseomonadaceae</taxon>
        <taxon>Roseomonas</taxon>
    </lineage>
</organism>
<proteinExistence type="predicted"/>
<sequence>MGTAHTSSRKDLPSGTAAPAGQPRRKRVQAAPPAAPVTTLDTPDGKITYRVEPIPAPERARLAAGSPGIVNGICSSPKNGRPMAYPNRWIGRLMVLLEINREVAAYETFPERVFLALNGEPRSYAPAIRARRRGGGTAVIDVVDGEVPPEGTPGSRALTAIYAERGWRYQRLSRAQVSVEPRLGNAAEILAHAYYTPPPATERAVVGALTGRGWQAIGDLEATLPAETFVRATVLALALRGDLRADLAAASLAAMRVRLESWRPRG</sequence>
<dbReference type="EMBL" id="JACTVA010000013">
    <property type="protein sequence ID" value="MBC9207091.1"/>
    <property type="molecule type" value="Genomic_DNA"/>
</dbReference>
<name>A0ABR7RL89_9PROT</name>
<comment type="caution">
    <text evidence="2">The sequence shown here is derived from an EMBL/GenBank/DDBJ whole genome shotgun (WGS) entry which is preliminary data.</text>
</comment>
<gene>
    <name evidence="2" type="ORF">IBL26_09625</name>
</gene>
<keyword evidence="3" id="KW-1185">Reference proteome</keyword>